<organism evidence="2 3">
    <name type="scientific">Streptomyces chisholmiae</name>
    <dbReference type="NCBI Taxonomy" id="3075540"/>
    <lineage>
        <taxon>Bacteria</taxon>
        <taxon>Bacillati</taxon>
        <taxon>Actinomycetota</taxon>
        <taxon>Actinomycetes</taxon>
        <taxon>Kitasatosporales</taxon>
        <taxon>Streptomycetaceae</taxon>
        <taxon>Streptomyces</taxon>
    </lineage>
</organism>
<feature type="compositionally biased region" description="Low complexity" evidence="1">
    <location>
        <begin position="60"/>
        <end position="71"/>
    </location>
</feature>
<sequence>MTTWTFWRATLERAVRTFAQVLAAVLGADAVDILTVDWPAALATAAGAALLAVLTAVATPGGPGATETPTPSRADPLAARRASRP</sequence>
<accession>A0ABU2K2C7</accession>
<protein>
    <submittedName>
        <fullName evidence="2">Holin</fullName>
    </submittedName>
</protein>
<proteinExistence type="predicted"/>
<dbReference type="Proteomes" id="UP001183410">
    <property type="component" value="Unassembled WGS sequence"/>
</dbReference>
<keyword evidence="3" id="KW-1185">Reference proteome</keyword>
<dbReference type="InterPro" id="IPR020109">
    <property type="entry name" value="Holin_r1t"/>
</dbReference>
<name>A0ABU2K2C7_9ACTN</name>
<evidence type="ECO:0000256" key="1">
    <source>
        <dbReference type="SAM" id="MobiDB-lite"/>
    </source>
</evidence>
<evidence type="ECO:0000313" key="3">
    <source>
        <dbReference type="Proteomes" id="UP001183410"/>
    </source>
</evidence>
<feature type="region of interest" description="Disordered" evidence="1">
    <location>
        <begin position="60"/>
        <end position="85"/>
    </location>
</feature>
<reference evidence="3" key="1">
    <citation type="submission" date="2023-07" db="EMBL/GenBank/DDBJ databases">
        <title>30 novel species of actinomycetes from the DSMZ collection.</title>
        <authorList>
            <person name="Nouioui I."/>
        </authorList>
    </citation>
    <scope>NUCLEOTIDE SEQUENCE [LARGE SCALE GENOMIC DNA]</scope>
    <source>
        <strain evidence="3">DSM 44915</strain>
    </source>
</reference>
<comment type="caution">
    <text evidence="2">The sequence shown here is derived from an EMBL/GenBank/DDBJ whole genome shotgun (WGS) entry which is preliminary data.</text>
</comment>
<dbReference type="EMBL" id="JAVREO010000029">
    <property type="protein sequence ID" value="MDT0270593.1"/>
    <property type="molecule type" value="Genomic_DNA"/>
</dbReference>
<dbReference type="RefSeq" id="WP_311670658.1">
    <property type="nucleotide sequence ID" value="NZ_JAVREO010000029.1"/>
</dbReference>
<evidence type="ECO:0000313" key="2">
    <source>
        <dbReference type="EMBL" id="MDT0270593.1"/>
    </source>
</evidence>
<gene>
    <name evidence="2" type="ORF">RM844_30405</name>
</gene>
<dbReference type="Pfam" id="PF16945">
    <property type="entry name" value="Phage_r1t_holin"/>
    <property type="match status" value="1"/>
</dbReference>